<dbReference type="NCBIfam" id="TIGR03097">
    <property type="entry name" value="PEP_O_lig_1"/>
    <property type="match status" value="1"/>
</dbReference>
<dbReference type="EMBL" id="JACIJE010000010">
    <property type="protein sequence ID" value="MBB5691188.1"/>
    <property type="molecule type" value="Genomic_DNA"/>
</dbReference>
<feature type="transmembrane region" description="Helical" evidence="5">
    <location>
        <begin position="129"/>
        <end position="151"/>
    </location>
</feature>
<sequence>MRDAVFIALTGLLLLIALARPFVGILVWSWISFMNAHRLAWGMAQTIPWAALAFFATVVGCIMAREPRSFRPNALMVLMVVFAVGITLTTFVAIGPADAAWAKWDRTIKIIAGLLLTAALLTERWRIHALVWLMVIGIGYFGVRGGVFTIVTGGAHRVLGPQDTMIADRNHIAVALLIVIPLMNWLRMHSAHHLVRVGLAVAMVLTLFATIGTQSRGALVTMVVVAGVFWLRTKGKLLSGIAIVLAVGSVIAFMPQSWVERMETIETFEQDGSAMGRVRIWEAALKVALARPLTGGGFRAVYDQGVVDTYAPGVVARATHSIYFEVLGEHGFILFGVWLAMIGLGVLYTRRIIAASRGRPDLAWAGDLARMSQVSILAYLVGGAFLSLAYWDVFWTLMIVLGATHALVRQSAAAPALAQSGAAAPEPLWRREKAARAA</sequence>
<evidence type="ECO:0000313" key="9">
    <source>
        <dbReference type="Proteomes" id="UP000562254"/>
    </source>
</evidence>
<dbReference type="GO" id="GO:0016874">
    <property type="term" value="F:ligase activity"/>
    <property type="evidence" value="ECO:0007669"/>
    <property type="project" value="UniProtKB-KW"/>
</dbReference>
<feature type="domain" description="DUF5935" evidence="7">
    <location>
        <begin position="1"/>
        <end position="190"/>
    </location>
</feature>
<feature type="transmembrane region" description="Helical" evidence="5">
    <location>
        <begin position="240"/>
        <end position="259"/>
    </location>
</feature>
<dbReference type="InterPro" id="IPR051533">
    <property type="entry name" value="WaaL-like"/>
</dbReference>
<reference evidence="8 9" key="1">
    <citation type="submission" date="2020-08" db="EMBL/GenBank/DDBJ databases">
        <title>Genomic Encyclopedia of Type Strains, Phase IV (KMG-IV): sequencing the most valuable type-strain genomes for metagenomic binning, comparative biology and taxonomic classification.</title>
        <authorList>
            <person name="Goeker M."/>
        </authorList>
    </citation>
    <scope>NUCLEOTIDE SEQUENCE [LARGE SCALE GENOMIC DNA]</scope>
    <source>
        <strain evidence="8 9">DSM 25895</strain>
    </source>
</reference>
<name>A0A840XRB9_9PROT</name>
<evidence type="ECO:0000256" key="5">
    <source>
        <dbReference type="SAM" id="Phobius"/>
    </source>
</evidence>
<feature type="transmembrane region" description="Helical" evidence="5">
    <location>
        <begin position="74"/>
        <end position="94"/>
    </location>
</feature>
<feature type="transmembrane region" description="Helical" evidence="5">
    <location>
        <begin position="331"/>
        <end position="350"/>
    </location>
</feature>
<protein>
    <submittedName>
        <fullName evidence="8">Putative O-glycosylation ligase (Exosortase A-associated)</fullName>
    </submittedName>
</protein>
<dbReference type="Pfam" id="PF04932">
    <property type="entry name" value="Wzy_C"/>
    <property type="match status" value="1"/>
</dbReference>
<keyword evidence="9" id="KW-1185">Reference proteome</keyword>
<dbReference type="Proteomes" id="UP000562254">
    <property type="component" value="Unassembled WGS sequence"/>
</dbReference>
<feature type="transmembrane region" description="Helical" evidence="5">
    <location>
        <begin position="43"/>
        <end position="62"/>
    </location>
</feature>
<comment type="caution">
    <text evidence="8">The sequence shown here is derived from an EMBL/GenBank/DDBJ whole genome shotgun (WGS) entry which is preliminary data.</text>
</comment>
<accession>A0A840XRB9</accession>
<keyword evidence="4 5" id="KW-0472">Membrane</keyword>
<dbReference type="PANTHER" id="PTHR37422">
    <property type="entry name" value="TEICHURONIC ACID BIOSYNTHESIS PROTEIN TUAE"/>
    <property type="match status" value="1"/>
</dbReference>
<comment type="subcellular location">
    <subcellularLocation>
        <location evidence="1">Membrane</location>
        <topology evidence="1">Multi-pass membrane protein</topology>
    </subcellularLocation>
</comment>
<keyword evidence="2 5" id="KW-0812">Transmembrane</keyword>
<evidence type="ECO:0000313" key="8">
    <source>
        <dbReference type="EMBL" id="MBB5691188.1"/>
    </source>
</evidence>
<dbReference type="InterPro" id="IPR045979">
    <property type="entry name" value="DUF5935"/>
</dbReference>
<dbReference type="PANTHER" id="PTHR37422:SF13">
    <property type="entry name" value="LIPOPOLYSACCHARIDE BIOSYNTHESIS PROTEIN PA4999-RELATED"/>
    <property type="match status" value="1"/>
</dbReference>
<dbReference type="GO" id="GO:0016020">
    <property type="term" value="C:membrane"/>
    <property type="evidence" value="ECO:0007669"/>
    <property type="project" value="UniProtKB-SubCell"/>
</dbReference>
<evidence type="ECO:0000256" key="1">
    <source>
        <dbReference type="ARBA" id="ARBA00004141"/>
    </source>
</evidence>
<evidence type="ECO:0000259" key="7">
    <source>
        <dbReference type="Pfam" id="PF19358"/>
    </source>
</evidence>
<evidence type="ECO:0000259" key="6">
    <source>
        <dbReference type="Pfam" id="PF04932"/>
    </source>
</evidence>
<feature type="transmembrane region" description="Helical" evidence="5">
    <location>
        <begin position="171"/>
        <end position="187"/>
    </location>
</feature>
<dbReference type="RefSeq" id="WP_184486578.1">
    <property type="nucleotide sequence ID" value="NZ_JAAEDJ010000144.1"/>
</dbReference>
<proteinExistence type="predicted"/>
<dbReference type="Pfam" id="PF19358">
    <property type="entry name" value="DUF5935"/>
    <property type="match status" value="1"/>
</dbReference>
<dbReference type="InterPro" id="IPR017528">
    <property type="entry name" value="CHP03097O-antigen_lig-rel"/>
</dbReference>
<evidence type="ECO:0000256" key="3">
    <source>
        <dbReference type="ARBA" id="ARBA00022989"/>
    </source>
</evidence>
<dbReference type="AlphaFoldDB" id="A0A840XRB9"/>
<keyword evidence="3 5" id="KW-1133">Transmembrane helix</keyword>
<evidence type="ECO:0000256" key="4">
    <source>
        <dbReference type="ARBA" id="ARBA00023136"/>
    </source>
</evidence>
<evidence type="ECO:0000256" key="2">
    <source>
        <dbReference type="ARBA" id="ARBA00022692"/>
    </source>
</evidence>
<feature type="domain" description="O-antigen ligase-related" evidence="6">
    <location>
        <begin position="202"/>
        <end position="339"/>
    </location>
</feature>
<dbReference type="InterPro" id="IPR007016">
    <property type="entry name" value="O-antigen_ligase-rel_domated"/>
</dbReference>
<feature type="transmembrane region" description="Helical" evidence="5">
    <location>
        <begin position="194"/>
        <end position="211"/>
    </location>
</feature>
<keyword evidence="8" id="KW-0436">Ligase</keyword>
<organism evidence="8 9">
    <name type="scientific">Neoroseomonas alkaliterrae</name>
    <dbReference type="NCBI Taxonomy" id="1452450"/>
    <lineage>
        <taxon>Bacteria</taxon>
        <taxon>Pseudomonadati</taxon>
        <taxon>Pseudomonadota</taxon>
        <taxon>Alphaproteobacteria</taxon>
        <taxon>Acetobacterales</taxon>
        <taxon>Acetobacteraceae</taxon>
        <taxon>Neoroseomonas</taxon>
    </lineage>
</organism>
<feature type="transmembrane region" description="Helical" evidence="5">
    <location>
        <begin position="388"/>
        <end position="408"/>
    </location>
</feature>
<gene>
    <name evidence="8" type="ORF">FHS88_003340</name>
</gene>